<evidence type="ECO:0000313" key="1">
    <source>
        <dbReference type="EMBL" id="MCC3299431.1"/>
    </source>
</evidence>
<dbReference type="EMBL" id="JAJFZV010000018">
    <property type="protein sequence ID" value="MCC3299431.1"/>
    <property type="molecule type" value="Genomic_DNA"/>
</dbReference>
<name>A0A9X1MGZ6_9MICC</name>
<proteinExistence type="predicted"/>
<dbReference type="AlphaFoldDB" id="A0A9X1MGZ6"/>
<accession>A0A9X1MGZ6</accession>
<protein>
    <submittedName>
        <fullName evidence="1">Uncharacterized protein</fullName>
    </submittedName>
</protein>
<evidence type="ECO:0000313" key="2">
    <source>
        <dbReference type="Proteomes" id="UP001139158"/>
    </source>
</evidence>
<organism evidence="1 2">
    <name type="scientific">Arthrobacter caoxuetaonis</name>
    <dbReference type="NCBI Taxonomy" id="2886935"/>
    <lineage>
        <taxon>Bacteria</taxon>
        <taxon>Bacillati</taxon>
        <taxon>Actinomycetota</taxon>
        <taxon>Actinomycetes</taxon>
        <taxon>Micrococcales</taxon>
        <taxon>Micrococcaceae</taxon>
        <taxon>Arthrobacter</taxon>
    </lineage>
</organism>
<reference evidence="1" key="1">
    <citation type="submission" date="2021-10" db="EMBL/GenBank/DDBJ databases">
        <title>Novel species in genus Arthrobacter.</title>
        <authorList>
            <person name="Liu Y."/>
        </authorList>
    </citation>
    <scope>NUCLEOTIDE SEQUENCE</scope>
    <source>
        <strain evidence="1">Zg-Y453</strain>
    </source>
</reference>
<dbReference type="RefSeq" id="WP_227897418.1">
    <property type="nucleotide sequence ID" value="NZ_CP099467.1"/>
</dbReference>
<comment type="caution">
    <text evidence="1">The sequence shown here is derived from an EMBL/GenBank/DDBJ whole genome shotgun (WGS) entry which is preliminary data.</text>
</comment>
<sequence length="254" mass="28742">MYHHELPDHDAWIARFKAFRDWVQENSRLPENDPEGGPEDTMRNWLDRQRLAVADSNLSPSLEAILRSVPGAIPRGARRKVAAPTVFPPGNSRLDNLELFYGRHGRLPRFSGTAPGEKNMYKYLNATVRVRYRRNELDAATLYRLSKIPGVFTPRKFTRSGGDTPSQPTARALKLQQADTRMNDLIEFCTTNGRIPRSTGNGKERMLYNYLRRVVRPAYQAGTLDEIAQKRLSAVKGVLTPRKRSARPAEGIAA</sequence>
<dbReference type="Proteomes" id="UP001139158">
    <property type="component" value="Unassembled WGS sequence"/>
</dbReference>
<keyword evidence="2" id="KW-1185">Reference proteome</keyword>
<gene>
    <name evidence="1" type="ORF">LJ757_16685</name>
</gene>